<dbReference type="Pfam" id="PF02759">
    <property type="entry name" value="RUN"/>
    <property type="match status" value="2"/>
</dbReference>
<dbReference type="Pfam" id="PF02141">
    <property type="entry name" value="DENN"/>
    <property type="match status" value="1"/>
</dbReference>
<dbReference type="Pfam" id="PF03456">
    <property type="entry name" value="uDENN"/>
    <property type="match status" value="1"/>
</dbReference>
<dbReference type="InterPro" id="IPR043153">
    <property type="entry name" value="DENN_C"/>
</dbReference>
<dbReference type="Gene3D" id="3.30.450.200">
    <property type="match status" value="1"/>
</dbReference>
<dbReference type="InterPro" id="IPR037213">
    <property type="entry name" value="Run_dom_sf"/>
</dbReference>
<dbReference type="CDD" id="cd01757">
    <property type="entry name" value="PLAT_RAB6IP1"/>
    <property type="match status" value="1"/>
</dbReference>
<dbReference type="GO" id="GO:0016020">
    <property type="term" value="C:membrane"/>
    <property type="evidence" value="ECO:0007669"/>
    <property type="project" value="UniProtKB-SubCell"/>
</dbReference>
<feature type="domain" description="UDENN" evidence="8">
    <location>
        <begin position="31"/>
        <end position="571"/>
    </location>
</feature>
<evidence type="ECO:0000256" key="6">
    <source>
        <dbReference type="SAM" id="MobiDB-lite"/>
    </source>
</evidence>
<dbReference type="PROSITE" id="PS50826">
    <property type="entry name" value="RUN"/>
    <property type="match status" value="2"/>
</dbReference>
<sequence length="1307" mass="150093">METDNILNNRTKFADYFVICGLDLTSGLEPDSFAGDNLQSTPLERPYKCKVLGHYPENVSWNPFDKDAVCMLCLPNGLQFRTQKSNLEPKFHSFIITKEDGRRSYGASFIFYEEIRNRKICSAMQTLQAMHLTELSSGRCKRSMEHNTRSLPRHFKLSAHTRAAQSYYEYTKDTLYVTKSVALIMQQPYVHAPHIFLAGLYRCWKDQGSPSLESLVYNLLYEVCVPPPGRSLSFMCYPQEKVVLQTPTNLAELPFFDFPLRELFTLLGVDCVIQLFTCLLLENQILLCSGEYQRLMLVAESLTNLLLPFSWPHVYVPILPASCHHFLDAPVPFVMGLHTRESRVNVPSEANLCYMDLDTRLLQTPEELPSFPHKTEFADEICDILRRHKVSGEYVDMNLNNSGDKLMTSSCISMRTRKHSWADDLEDDPSLTQGSEMLQRIVSLNKRSGVSLDALDDLNDDWDSMVDDGFSEETEISSEMQYMKDLQINNAVREIFLNRFVQMFSTYEHFIIQPNQDKEEWLNNRDSMQNFDKATFLSDQPQHHLPFLSRFIETQMFATLVDNKILSNWCPLDPLLRVFETRIKLVRNRYGESLERTPCYEACTTISDSQLEKRLSSIDTEIPFPTELFKNHAVRSSRSGFPILDSVTLNQEPVQRSKKRNMRMNNSFSSLSFEGLEMEGIVSVRRPGSEARPLVGGDRLTTVPTRTDPSPALIALSNWEFIEILLKECKQKTKRMLVEKLGSEALAMGHGAQTSLVEENTLIASLCDLLERVWSNGIQKKQGKSALWAHLMNYLELEESTDTAKPIDSNHLGPEPVRIGFHEKVLSSIKSTNIMEIASFITNNLDLSSGSIESSPDNRSSPRSRSESRTSNTRRLSEDFQQEPTLRPLPNTLAYDLRSVQAMTDIKTHVGYARAFVRLSLEKKMLSKHLRTLLSESTLLRSQYKRTAFLRCEEEKDQFLYHLLSLNAVDYNCFTNTYLNTRIPYRIAIYPSRKNSFSSTTANCWIQVYGSHGETQRIPVPKATLEFVFHHKNLGYLTTTRIGHDNSGLSPKWLVEYIIVRNEVTGHTYNFPCGRWLGKGIDDDSTERLLVGEREKDRDIDRGRSSRVRSPSVPPPKKVLPLSEIEHLLGDCVNNLVKYFYCAQGKESSSSLTMLLCGDTGLVSCLEQAFLYGFKSSRLFGRNLYIWDYLLKVREDRPDSFAPYEEKNIDYKAIRYYFRVIDAIMNSGQNLGKDGRFQIFICFCVRDHMLQHIIFNVLATSRITLEMFEENSFFRDQDLLSYLIHILSSLDEFNFSLENSLAHGITF</sequence>
<reference evidence="10" key="1">
    <citation type="submission" date="2022-01" db="EMBL/GenBank/DDBJ databases">
        <authorList>
            <person name="King R."/>
        </authorList>
    </citation>
    <scope>NUCLEOTIDE SEQUENCE</scope>
</reference>
<evidence type="ECO:0000313" key="10">
    <source>
        <dbReference type="EMBL" id="CAH1399357.1"/>
    </source>
</evidence>
<protein>
    <recommendedName>
        <fullName evidence="12">DENN domain-containing protein 5B</fullName>
    </recommendedName>
</protein>
<evidence type="ECO:0000256" key="4">
    <source>
        <dbReference type="ARBA" id="ARBA00023136"/>
    </source>
</evidence>
<evidence type="ECO:0000259" key="9">
    <source>
        <dbReference type="PROSITE" id="PS50826"/>
    </source>
</evidence>
<proteinExistence type="inferred from homology"/>
<feature type="domain" description="RUN" evidence="9">
    <location>
        <begin position="1153"/>
        <end position="1302"/>
    </location>
</feature>
<dbReference type="PANTHER" id="PTHR46070:SF1">
    <property type="entry name" value="PINSTRIPE, ISOFORM A"/>
    <property type="match status" value="1"/>
</dbReference>
<dbReference type="PROSITE" id="PS50095">
    <property type="entry name" value="PLAT"/>
    <property type="match status" value="1"/>
</dbReference>
<dbReference type="Gene3D" id="2.60.60.20">
    <property type="entry name" value="PLAT/LH2 domain"/>
    <property type="match status" value="1"/>
</dbReference>
<keyword evidence="4" id="KW-0472">Membrane</keyword>
<keyword evidence="3" id="KW-0677">Repeat</keyword>
<dbReference type="InterPro" id="IPR001194">
    <property type="entry name" value="cDENN_dom"/>
</dbReference>
<dbReference type="SMART" id="SM00799">
    <property type="entry name" value="DENN"/>
    <property type="match status" value="1"/>
</dbReference>
<keyword evidence="11" id="KW-1185">Reference proteome</keyword>
<dbReference type="SMART" id="SM00801">
    <property type="entry name" value="dDENN"/>
    <property type="match status" value="1"/>
</dbReference>
<dbReference type="EMBL" id="OV725080">
    <property type="protein sequence ID" value="CAH1399357.1"/>
    <property type="molecule type" value="Genomic_DNA"/>
</dbReference>
<gene>
    <name evidence="10" type="ORF">NEZAVI_LOCUS8821</name>
</gene>
<evidence type="ECO:0000256" key="5">
    <source>
        <dbReference type="PROSITE-ProRule" id="PRU00152"/>
    </source>
</evidence>
<organism evidence="10 11">
    <name type="scientific">Nezara viridula</name>
    <name type="common">Southern green stink bug</name>
    <name type="synonym">Cimex viridulus</name>
    <dbReference type="NCBI Taxonomy" id="85310"/>
    <lineage>
        <taxon>Eukaryota</taxon>
        <taxon>Metazoa</taxon>
        <taxon>Ecdysozoa</taxon>
        <taxon>Arthropoda</taxon>
        <taxon>Hexapoda</taxon>
        <taxon>Insecta</taxon>
        <taxon>Pterygota</taxon>
        <taxon>Neoptera</taxon>
        <taxon>Paraneoptera</taxon>
        <taxon>Hemiptera</taxon>
        <taxon>Heteroptera</taxon>
        <taxon>Panheteroptera</taxon>
        <taxon>Pentatomomorpha</taxon>
        <taxon>Pentatomoidea</taxon>
        <taxon>Pentatomidae</taxon>
        <taxon>Pentatominae</taxon>
        <taxon>Nezara</taxon>
    </lineage>
</organism>
<dbReference type="Pfam" id="PF01477">
    <property type="entry name" value="PLAT"/>
    <property type="match status" value="1"/>
</dbReference>
<name>A0A9P0MQU8_NEZVI</name>
<dbReference type="OrthoDB" id="6019893at2759"/>
<dbReference type="Gene3D" id="3.40.50.11500">
    <property type="match status" value="1"/>
</dbReference>
<dbReference type="SUPFAM" id="SSF49723">
    <property type="entry name" value="Lipase/lipooxygenase domain (PLAT/LH2 domain)"/>
    <property type="match status" value="1"/>
</dbReference>
<dbReference type="Proteomes" id="UP001152798">
    <property type="component" value="Chromosome 4"/>
</dbReference>
<dbReference type="InterPro" id="IPR005112">
    <property type="entry name" value="dDENN_dom"/>
</dbReference>
<dbReference type="InterPro" id="IPR005113">
    <property type="entry name" value="uDENN_dom"/>
</dbReference>
<dbReference type="GO" id="GO:0005085">
    <property type="term" value="F:guanyl-nucleotide exchange factor activity"/>
    <property type="evidence" value="ECO:0007669"/>
    <property type="project" value="InterPro"/>
</dbReference>
<evidence type="ECO:0000256" key="2">
    <source>
        <dbReference type="ARBA" id="ARBA00006664"/>
    </source>
</evidence>
<evidence type="ECO:0008006" key="12">
    <source>
        <dbReference type="Google" id="ProtNLM"/>
    </source>
</evidence>
<dbReference type="Gene3D" id="1.20.58.900">
    <property type="match status" value="3"/>
</dbReference>
<dbReference type="PANTHER" id="PTHR46070">
    <property type="entry name" value="PINSTRIPE, ISOFORM A"/>
    <property type="match status" value="1"/>
</dbReference>
<dbReference type="Pfam" id="PF03455">
    <property type="entry name" value="dDENN"/>
    <property type="match status" value="1"/>
</dbReference>
<feature type="domain" description="PLAT" evidence="7">
    <location>
        <begin position="983"/>
        <end position="1091"/>
    </location>
</feature>
<feature type="compositionally biased region" description="Basic and acidic residues" evidence="6">
    <location>
        <begin position="1093"/>
        <end position="1104"/>
    </location>
</feature>
<feature type="compositionally biased region" description="Low complexity" evidence="6">
    <location>
        <begin position="853"/>
        <end position="874"/>
    </location>
</feature>
<feature type="domain" description="RUN" evidence="9">
    <location>
        <begin position="757"/>
        <end position="978"/>
    </location>
</feature>
<feature type="region of interest" description="Disordered" evidence="6">
    <location>
        <begin position="1093"/>
        <end position="1116"/>
    </location>
</feature>
<accession>A0A9P0MQU8</accession>
<feature type="region of interest" description="Disordered" evidence="6">
    <location>
        <begin position="850"/>
        <end position="883"/>
    </location>
</feature>
<dbReference type="SUPFAM" id="SSF140741">
    <property type="entry name" value="RUN domain-like"/>
    <property type="match status" value="2"/>
</dbReference>
<dbReference type="InterPro" id="IPR001024">
    <property type="entry name" value="PLAT/LH2_dom"/>
</dbReference>
<evidence type="ECO:0000256" key="3">
    <source>
        <dbReference type="ARBA" id="ARBA00022737"/>
    </source>
</evidence>
<evidence type="ECO:0000313" key="11">
    <source>
        <dbReference type="Proteomes" id="UP001152798"/>
    </source>
</evidence>
<dbReference type="InterPro" id="IPR047278">
    <property type="entry name" value="DEN5A/B"/>
</dbReference>
<dbReference type="PROSITE" id="PS50211">
    <property type="entry name" value="DENN"/>
    <property type="match status" value="1"/>
</dbReference>
<evidence type="ECO:0000259" key="7">
    <source>
        <dbReference type="PROSITE" id="PS50095"/>
    </source>
</evidence>
<dbReference type="GO" id="GO:0031267">
    <property type="term" value="F:small GTPase binding"/>
    <property type="evidence" value="ECO:0007669"/>
    <property type="project" value="InterPro"/>
</dbReference>
<evidence type="ECO:0000259" key="8">
    <source>
        <dbReference type="PROSITE" id="PS50211"/>
    </source>
</evidence>
<dbReference type="SMART" id="SM00800">
    <property type="entry name" value="uDENN"/>
    <property type="match status" value="1"/>
</dbReference>
<dbReference type="InterPro" id="IPR037516">
    <property type="entry name" value="Tripartite_DENN"/>
</dbReference>
<dbReference type="InterPro" id="IPR047277">
    <property type="entry name" value="PLAT_RAB6IP1"/>
</dbReference>
<dbReference type="CDD" id="cd17678">
    <property type="entry name" value="RUN2_DENND5"/>
    <property type="match status" value="1"/>
</dbReference>
<comment type="subcellular location">
    <subcellularLocation>
        <location evidence="1">Membrane</location>
    </subcellularLocation>
</comment>
<dbReference type="InterPro" id="IPR036392">
    <property type="entry name" value="PLAT/LH2_dom_sf"/>
</dbReference>
<evidence type="ECO:0000256" key="1">
    <source>
        <dbReference type="ARBA" id="ARBA00004370"/>
    </source>
</evidence>
<dbReference type="InterPro" id="IPR004012">
    <property type="entry name" value="Run_dom"/>
</dbReference>
<dbReference type="CDD" id="cd17677">
    <property type="entry name" value="RUN1_DENND5"/>
    <property type="match status" value="1"/>
</dbReference>
<comment type="similarity">
    <text evidence="2">Belongs to the RAB6IP1 family.</text>
</comment>
<comment type="caution">
    <text evidence="5">Lacks conserved residue(s) required for the propagation of feature annotation.</text>
</comment>
<dbReference type="SMART" id="SM00593">
    <property type="entry name" value="RUN"/>
    <property type="match status" value="2"/>
</dbReference>